<evidence type="ECO:0000256" key="1">
    <source>
        <dbReference type="ARBA" id="ARBA00004141"/>
    </source>
</evidence>
<evidence type="ECO:0000256" key="6">
    <source>
        <dbReference type="ARBA" id="ARBA00023180"/>
    </source>
</evidence>
<keyword evidence="11" id="KW-1185">Reference proteome</keyword>
<feature type="transmembrane region" description="Helical" evidence="9">
    <location>
        <begin position="179"/>
        <end position="199"/>
    </location>
</feature>
<dbReference type="HOGENOM" id="CLU_025356_2_0_1"/>
<feature type="transmembrane region" description="Helical" evidence="9">
    <location>
        <begin position="291"/>
        <end position="308"/>
    </location>
</feature>
<evidence type="ECO:0000256" key="4">
    <source>
        <dbReference type="ARBA" id="ARBA00022989"/>
    </source>
</evidence>
<protein>
    <recommendedName>
        <fullName evidence="7">UNC93-like protein MFSD11</fullName>
    </recommendedName>
    <alternativeName>
        <fullName evidence="8">Major facilitator superfamily domain-containing protein 11</fullName>
    </alternativeName>
</protein>
<evidence type="ECO:0000313" key="11">
    <source>
        <dbReference type="Proteomes" id="UP000009022"/>
    </source>
</evidence>
<feature type="transmembrane region" description="Helical" evidence="9">
    <location>
        <begin position="141"/>
        <end position="159"/>
    </location>
</feature>
<dbReference type="Pfam" id="PF05978">
    <property type="entry name" value="UNC-93"/>
    <property type="match status" value="1"/>
</dbReference>
<proteinExistence type="inferred from homology"/>
<dbReference type="OMA" id="QFQDKTH"/>
<dbReference type="SUPFAM" id="SSF103473">
    <property type="entry name" value="MFS general substrate transporter"/>
    <property type="match status" value="1"/>
</dbReference>
<dbReference type="EMBL" id="DS985242">
    <property type="protein sequence ID" value="EDV28265.1"/>
    <property type="molecule type" value="Genomic_DNA"/>
</dbReference>
<feature type="transmembrane region" description="Helical" evidence="9">
    <location>
        <begin position="461"/>
        <end position="482"/>
    </location>
</feature>
<reference evidence="10 11" key="1">
    <citation type="journal article" date="2008" name="Nature">
        <title>The Trichoplax genome and the nature of placozoans.</title>
        <authorList>
            <person name="Srivastava M."/>
            <person name="Begovic E."/>
            <person name="Chapman J."/>
            <person name="Putnam N.H."/>
            <person name="Hellsten U."/>
            <person name="Kawashima T."/>
            <person name="Kuo A."/>
            <person name="Mitros T."/>
            <person name="Salamov A."/>
            <person name="Carpenter M.L."/>
            <person name="Signorovitch A.Y."/>
            <person name="Moreno M.A."/>
            <person name="Kamm K."/>
            <person name="Grimwood J."/>
            <person name="Schmutz J."/>
            <person name="Shapiro H."/>
            <person name="Grigoriev I.V."/>
            <person name="Buss L.W."/>
            <person name="Schierwater B."/>
            <person name="Dellaporta S.L."/>
            <person name="Rokhsar D.S."/>
        </authorList>
    </citation>
    <scope>NUCLEOTIDE SEQUENCE [LARGE SCALE GENOMIC DNA]</scope>
    <source>
        <strain evidence="10 11">Grell-BS-1999</strain>
    </source>
</reference>
<feature type="transmembrane region" description="Helical" evidence="9">
    <location>
        <begin position="211"/>
        <end position="231"/>
    </location>
</feature>
<evidence type="ECO:0000256" key="5">
    <source>
        <dbReference type="ARBA" id="ARBA00023136"/>
    </source>
</evidence>
<evidence type="ECO:0000256" key="2">
    <source>
        <dbReference type="ARBA" id="ARBA00009172"/>
    </source>
</evidence>
<comment type="subcellular location">
    <subcellularLocation>
        <location evidence="1">Membrane</location>
        <topology evidence="1">Multi-pass membrane protein</topology>
    </subcellularLocation>
</comment>
<keyword evidence="5 9" id="KW-0472">Membrane</keyword>
<feature type="transmembrane region" description="Helical" evidence="9">
    <location>
        <begin position="435"/>
        <end position="455"/>
    </location>
</feature>
<dbReference type="eggNOG" id="KOG3098">
    <property type="taxonomic scope" value="Eukaryota"/>
</dbReference>
<feature type="transmembrane region" description="Helical" evidence="9">
    <location>
        <begin position="118"/>
        <end position="135"/>
    </location>
</feature>
<keyword evidence="6" id="KW-0325">Glycoprotein</keyword>
<evidence type="ECO:0000256" key="3">
    <source>
        <dbReference type="ARBA" id="ARBA00022692"/>
    </source>
</evidence>
<dbReference type="FunCoup" id="B3RPY9">
    <property type="interactions" value="839"/>
</dbReference>
<dbReference type="CDD" id="cd17407">
    <property type="entry name" value="MFS_MFSD11"/>
    <property type="match status" value="1"/>
</dbReference>
<dbReference type="InParanoid" id="B3RPY9"/>
<feature type="transmembrane region" description="Helical" evidence="9">
    <location>
        <begin position="393"/>
        <end position="414"/>
    </location>
</feature>
<dbReference type="InterPro" id="IPR051617">
    <property type="entry name" value="UNC-93-like_regulator"/>
</dbReference>
<name>B3RPY9_TRIAD</name>
<dbReference type="PANTHER" id="PTHR23294:SF0">
    <property type="entry name" value="UNC93-LIKE PROTEIN MFSD11"/>
    <property type="match status" value="1"/>
</dbReference>
<dbReference type="CTD" id="6750775"/>
<dbReference type="InterPro" id="IPR010291">
    <property type="entry name" value="Ion_channel_UNC-93"/>
</dbReference>
<feature type="transmembrane region" description="Helical" evidence="9">
    <location>
        <begin position="89"/>
        <end position="106"/>
    </location>
</feature>
<dbReference type="GeneID" id="6750775"/>
<dbReference type="STRING" id="10228.B3RPY9"/>
<sequence length="497" mass="54539">MTSPKTERTGLGSVRSTAFVTRPITSVTTPRLHHNQGKMEIKLLNVILMGFAFMFIFTAFQTCSEIEQRVLKSAEQEAKMHNTTFTASGYNSLAIIYSVFAASNWLGPSVVSVIGPKYSMLAGAIPYCLFIASLIQPLAATLYIASALVGVGAGILWTAQGNFLTINSDPDTIARNSGIFWALLQFSLLFGNLYVFLQLEGVSIISDEYRYIIYSVLTVVCVIGTLGLLTLRKPKVSVNNACYPLQTTVDQCDSYLKVHDNLHIINSKNASEEGPWQAFMRSIHLLTTKEMLLLSAVFAYTGLELTFFSGVYPTCIGNARLIHDPDRYIGLAGIFLGIGEIIGGAFFGIFGKKILRHGRDPVILVGFISHAAAFFLIFMNIPSIAPISASETHGYLIEPSATLAVACSFLLGLGDSSFNTQIYSILGFMYTEDSAPAFALFKFVQSLFAAIAFFYSGHVMLQWQLLVLVISLFFGTLCFFLVEWSTSKMARQGYISI</sequence>
<feature type="transmembrane region" description="Helical" evidence="9">
    <location>
        <begin position="328"/>
        <end position="350"/>
    </location>
</feature>
<keyword evidence="4 9" id="KW-1133">Transmembrane helix</keyword>
<comment type="similarity">
    <text evidence="2">Belongs to the unc-93 family.</text>
</comment>
<dbReference type="InterPro" id="IPR036259">
    <property type="entry name" value="MFS_trans_sf"/>
</dbReference>
<accession>B3RPY9</accession>
<evidence type="ECO:0000313" key="10">
    <source>
        <dbReference type="EMBL" id="EDV28265.1"/>
    </source>
</evidence>
<evidence type="ECO:0000256" key="7">
    <source>
        <dbReference type="ARBA" id="ARBA00040302"/>
    </source>
</evidence>
<dbReference type="Gene3D" id="1.20.1250.20">
    <property type="entry name" value="MFS general substrate transporter like domains"/>
    <property type="match status" value="2"/>
</dbReference>
<dbReference type="Proteomes" id="UP000009022">
    <property type="component" value="Unassembled WGS sequence"/>
</dbReference>
<feature type="transmembrane region" description="Helical" evidence="9">
    <location>
        <begin position="362"/>
        <end position="381"/>
    </location>
</feature>
<gene>
    <name evidence="10" type="ORF">TRIADDRAFT_63683</name>
</gene>
<dbReference type="OrthoDB" id="196103at2759"/>
<feature type="transmembrane region" description="Helical" evidence="9">
    <location>
        <begin position="41"/>
        <end position="60"/>
    </location>
</feature>
<keyword evidence="3 9" id="KW-0812">Transmembrane</keyword>
<organism evidence="10 11">
    <name type="scientific">Trichoplax adhaerens</name>
    <name type="common">Trichoplax reptans</name>
    <dbReference type="NCBI Taxonomy" id="10228"/>
    <lineage>
        <taxon>Eukaryota</taxon>
        <taxon>Metazoa</taxon>
        <taxon>Placozoa</taxon>
        <taxon>Uniplacotomia</taxon>
        <taxon>Trichoplacea</taxon>
        <taxon>Trichoplacidae</taxon>
        <taxon>Trichoplax</taxon>
    </lineage>
</organism>
<dbReference type="RefSeq" id="XP_002110099.1">
    <property type="nucleotide sequence ID" value="XM_002110063.1"/>
</dbReference>
<dbReference type="AlphaFoldDB" id="B3RPY9"/>
<dbReference type="PANTHER" id="PTHR23294">
    <property type="entry name" value="ET TRANSLATION PRODUCT-RELATED"/>
    <property type="match status" value="1"/>
</dbReference>
<evidence type="ECO:0000256" key="8">
    <source>
        <dbReference type="ARBA" id="ARBA00041910"/>
    </source>
</evidence>
<evidence type="ECO:0000256" key="9">
    <source>
        <dbReference type="SAM" id="Phobius"/>
    </source>
</evidence>
<dbReference type="GO" id="GO:0016020">
    <property type="term" value="C:membrane"/>
    <property type="evidence" value="ECO:0007669"/>
    <property type="project" value="UniProtKB-SubCell"/>
</dbReference>
<dbReference type="KEGG" id="tad:TRIADDRAFT_63683"/>
<dbReference type="PhylomeDB" id="B3RPY9"/>